<dbReference type="EMBL" id="JASVWF010000001">
    <property type="protein sequence ID" value="MDL5155518.1"/>
    <property type="molecule type" value="Genomic_DNA"/>
</dbReference>
<keyword evidence="2" id="KW-1133">Transmembrane helix</keyword>
<evidence type="ECO:0000313" key="4">
    <source>
        <dbReference type="Proteomes" id="UP001231924"/>
    </source>
</evidence>
<keyword evidence="4" id="KW-1185">Reference proteome</keyword>
<gene>
    <name evidence="3" type="ORF">QRT03_06110</name>
</gene>
<reference evidence="3 4" key="1">
    <citation type="submission" date="2023-06" db="EMBL/GenBank/DDBJ databases">
        <title>Actinomycetospora Odt1-22.</title>
        <authorList>
            <person name="Supong K."/>
        </authorList>
    </citation>
    <scope>NUCLEOTIDE SEQUENCE [LARGE SCALE GENOMIC DNA]</scope>
    <source>
        <strain evidence="3 4">Odt1-22</strain>
    </source>
</reference>
<organism evidence="3 4">
    <name type="scientific">Actinomycetospora termitidis</name>
    <dbReference type="NCBI Taxonomy" id="3053470"/>
    <lineage>
        <taxon>Bacteria</taxon>
        <taxon>Bacillati</taxon>
        <taxon>Actinomycetota</taxon>
        <taxon>Actinomycetes</taxon>
        <taxon>Pseudonocardiales</taxon>
        <taxon>Pseudonocardiaceae</taxon>
        <taxon>Actinomycetospora</taxon>
    </lineage>
</organism>
<feature type="transmembrane region" description="Helical" evidence="2">
    <location>
        <begin position="74"/>
        <end position="92"/>
    </location>
</feature>
<accession>A0ABT7M7V6</accession>
<dbReference type="Proteomes" id="UP001231924">
    <property type="component" value="Unassembled WGS sequence"/>
</dbReference>
<feature type="transmembrane region" description="Helical" evidence="2">
    <location>
        <begin position="44"/>
        <end position="68"/>
    </location>
</feature>
<feature type="region of interest" description="Disordered" evidence="1">
    <location>
        <begin position="1"/>
        <end position="38"/>
    </location>
</feature>
<keyword evidence="2" id="KW-0812">Transmembrane</keyword>
<sequence length="102" mass="10242">MAESGFDPKAWRTPEQPYTVHADADRPEAAGEAPAAPARRGPSLIALLVGLVSVAVAALAMAAPAVLVAVDPRWVLAAAAVVIGGGALLAGARRVGGRRVRG</sequence>
<keyword evidence="2" id="KW-0472">Membrane</keyword>
<evidence type="ECO:0000256" key="2">
    <source>
        <dbReference type="SAM" id="Phobius"/>
    </source>
</evidence>
<name>A0ABT7M7V6_9PSEU</name>
<protein>
    <submittedName>
        <fullName evidence="3">Uncharacterized protein</fullName>
    </submittedName>
</protein>
<evidence type="ECO:0000313" key="3">
    <source>
        <dbReference type="EMBL" id="MDL5155518.1"/>
    </source>
</evidence>
<comment type="caution">
    <text evidence="3">The sequence shown here is derived from an EMBL/GenBank/DDBJ whole genome shotgun (WGS) entry which is preliminary data.</text>
</comment>
<dbReference type="RefSeq" id="WP_286051599.1">
    <property type="nucleotide sequence ID" value="NZ_JASVWF010000001.1"/>
</dbReference>
<proteinExistence type="predicted"/>
<evidence type="ECO:0000256" key="1">
    <source>
        <dbReference type="SAM" id="MobiDB-lite"/>
    </source>
</evidence>